<protein>
    <submittedName>
        <fullName evidence="1">DUF2804 domain-containing protein</fullName>
    </submittedName>
</protein>
<keyword evidence="2" id="KW-1185">Reference proteome</keyword>
<dbReference type="PANTHER" id="PTHR35868">
    <property type="entry name" value="DUF2804 DOMAIN-CONTAINING PROTEIN-RELATED"/>
    <property type="match status" value="1"/>
</dbReference>
<dbReference type="RefSeq" id="WP_353292977.1">
    <property type="nucleotide sequence ID" value="NZ_BAABWH010000001.1"/>
</dbReference>
<dbReference type="Pfam" id="PF10974">
    <property type="entry name" value="DUF2804"/>
    <property type="match status" value="1"/>
</dbReference>
<dbReference type="InterPro" id="IPR021243">
    <property type="entry name" value="DUF2804"/>
</dbReference>
<proteinExistence type="predicted"/>
<reference evidence="1 2" key="1">
    <citation type="submission" date="2024-04" db="EMBL/GenBank/DDBJ databases">
        <title>Draft genome sequence of Thalassolituus maritimus NBRC 116585.</title>
        <authorList>
            <person name="Miyakawa T."/>
            <person name="Kusuya Y."/>
            <person name="Miura T."/>
        </authorList>
    </citation>
    <scope>NUCLEOTIDE SEQUENCE [LARGE SCALE GENOMIC DNA]</scope>
    <source>
        <strain evidence="1 2">5NW40-0001</strain>
    </source>
</reference>
<name>A0ABP9ZV67_9GAMM</name>
<evidence type="ECO:0000313" key="2">
    <source>
        <dbReference type="Proteomes" id="UP001481413"/>
    </source>
</evidence>
<organism evidence="1 2">
    <name type="scientific">Thalassolituus maritimus</name>
    <dbReference type="NCBI Taxonomy" id="484498"/>
    <lineage>
        <taxon>Bacteria</taxon>
        <taxon>Pseudomonadati</taxon>
        <taxon>Pseudomonadota</taxon>
        <taxon>Gammaproteobacteria</taxon>
        <taxon>Oceanospirillales</taxon>
        <taxon>Oceanospirillaceae</taxon>
        <taxon>Thalassolituus</taxon>
    </lineage>
</organism>
<comment type="caution">
    <text evidence="1">The sequence shown here is derived from an EMBL/GenBank/DDBJ whole genome shotgun (WGS) entry which is preliminary data.</text>
</comment>
<dbReference type="PANTHER" id="PTHR35868:SF4">
    <property type="entry name" value="DUF2804 DOMAIN-CONTAINING PROTEIN"/>
    <property type="match status" value="1"/>
</dbReference>
<gene>
    <name evidence="1" type="ORF">NBRC116585_01450</name>
</gene>
<dbReference type="Proteomes" id="UP001481413">
    <property type="component" value="Unassembled WGS sequence"/>
</dbReference>
<accession>A0ABP9ZV67</accession>
<sequence>MTQHEQLIDEQGQPLLGRFDSPVSDINFQDYDLHTAMGRPVPKKKRDQHFNQFQFVSIAAEPLFIGLAIVRLRFASHAFLYLYDHAADMWKEYRFTRPFRRGLHFGQQPNQDIVSFVKGRNRLTIKASQRPGVRQIKVSMADGTCIRATIDESTHYLPMSVCTRTGFHGWTYTQKSNARVCQGEVQWQGRQYDLESLRALAGVDWTGGYMRHETSWNWASISGRLHDQRKIGLNLSAGVNETGFSENTLWIDGVPTVMPAVHFQFDRTKQQSGWSVTSHDNRVRLHFDPVVNYHDHTNAIIAASNFRQHLGRFNGEIDLPHETIHIEDIWGLAEDHYARW</sequence>
<dbReference type="EMBL" id="BAABWH010000001">
    <property type="protein sequence ID" value="GAA6144028.1"/>
    <property type="molecule type" value="Genomic_DNA"/>
</dbReference>
<evidence type="ECO:0000313" key="1">
    <source>
        <dbReference type="EMBL" id="GAA6144028.1"/>
    </source>
</evidence>